<gene>
    <name evidence="1" type="ORF">NEIELOOT_02412</name>
</gene>
<comment type="caution">
    <text evidence="1">The sequence shown here is derived from an EMBL/GenBank/DDBJ whole genome shotgun (WGS) entry which is preliminary data.</text>
</comment>
<evidence type="ECO:0000313" key="1">
    <source>
        <dbReference type="EMBL" id="EFE48821.1"/>
    </source>
</evidence>
<dbReference type="Proteomes" id="UP000005536">
    <property type="component" value="Unassembled WGS sequence"/>
</dbReference>
<reference evidence="1 2" key="1">
    <citation type="submission" date="2010-02" db="EMBL/GenBank/DDBJ databases">
        <authorList>
            <person name="Weinstock G."/>
            <person name="Sodergren E."/>
            <person name="Clifton S."/>
            <person name="Fulton L."/>
            <person name="Fulton B."/>
            <person name="Courtney L."/>
            <person name="Fronick C."/>
            <person name="Harrison M."/>
            <person name="Strong C."/>
            <person name="Farmer C."/>
            <person name="Delahaunty K."/>
            <person name="Markovic C."/>
            <person name="Hall O."/>
            <person name="Minx P."/>
            <person name="Tomlinson C."/>
            <person name="Mitreva M."/>
            <person name="Nelson J."/>
            <person name="Hou S."/>
            <person name="Wollam A."/>
            <person name="Pepin K.H."/>
            <person name="Johnson M."/>
            <person name="Bhonagiri V."/>
            <person name="Zhang X."/>
            <person name="Suruliraj S."/>
            <person name="Warren W."/>
            <person name="Chinwalla A."/>
            <person name="Mardis E.R."/>
            <person name="Wilson R.K."/>
        </authorList>
    </citation>
    <scope>NUCLEOTIDE SEQUENCE [LARGE SCALE GENOMIC DNA]</scope>
    <source>
        <strain evidence="1 2">ATCC 29315</strain>
    </source>
</reference>
<sequence>MPIPPSCFYLPCLCSMWSRLRIIRRRFERNEFFRRPPGIFERGRLKV</sequence>
<proteinExistence type="predicted"/>
<evidence type="ECO:0000313" key="2">
    <source>
        <dbReference type="Proteomes" id="UP000005536"/>
    </source>
</evidence>
<dbReference type="AlphaFoldDB" id="D4DTK6"/>
<organism evidence="1 2">
    <name type="scientific">Neisseria elongata subsp. glycolytica ATCC 29315</name>
    <dbReference type="NCBI Taxonomy" id="546263"/>
    <lineage>
        <taxon>Bacteria</taxon>
        <taxon>Pseudomonadati</taxon>
        <taxon>Pseudomonadota</taxon>
        <taxon>Betaproteobacteria</taxon>
        <taxon>Neisseriales</taxon>
        <taxon>Neisseriaceae</taxon>
        <taxon>Neisseria</taxon>
    </lineage>
</organism>
<dbReference type="EMBL" id="ADBF01000234">
    <property type="protein sequence ID" value="EFE48821.1"/>
    <property type="molecule type" value="Genomic_DNA"/>
</dbReference>
<name>D4DTK6_NEIEG</name>
<protein>
    <submittedName>
        <fullName evidence="1">Uncharacterized protein</fullName>
    </submittedName>
</protein>
<accession>D4DTK6</accession>